<sequence>MPRLILLNGAPAVGKSTLAARYAAHHPMSLALDIDRVRGMLGGWADDPTAAGLLARELAVAMARTHLVAGHDVVVPQLLGRLEFIERLDALATEVDVTFLEVVVVAEREEAWHRFDARSAAPENREHVDAATLVRRAGGDTAFHELYDRVRDAVAQRPATRVVESVADDVDATYAALERVLG</sequence>
<dbReference type="RefSeq" id="WP_015882586.1">
    <property type="nucleotide sequence ID" value="NC_012669.1"/>
</dbReference>
<dbReference type="HOGENOM" id="CLU_1473743_0_0_11"/>
<dbReference type="Proteomes" id="UP000007962">
    <property type="component" value="Chromosome"/>
</dbReference>
<name>C5C6E0_BEUC1</name>
<organism evidence="1 2">
    <name type="scientific">Beutenbergia cavernae (strain ATCC BAA-8 / DSM 12333 / CCUG 43141 / JCM 11478 / NBRC 16432 / NCIMB 13614 / HKI 0122)</name>
    <dbReference type="NCBI Taxonomy" id="471853"/>
    <lineage>
        <taxon>Bacteria</taxon>
        <taxon>Bacillati</taxon>
        <taxon>Actinomycetota</taxon>
        <taxon>Actinomycetes</taxon>
        <taxon>Micrococcales</taxon>
        <taxon>Beutenbergiaceae</taxon>
        <taxon>Beutenbergia</taxon>
    </lineage>
</organism>
<keyword evidence="2" id="KW-1185">Reference proteome</keyword>
<evidence type="ECO:0000313" key="2">
    <source>
        <dbReference type="Proteomes" id="UP000007962"/>
    </source>
</evidence>
<dbReference type="Gene3D" id="3.40.50.300">
    <property type="entry name" value="P-loop containing nucleotide triphosphate hydrolases"/>
    <property type="match status" value="1"/>
</dbReference>
<evidence type="ECO:0000313" key="1">
    <source>
        <dbReference type="EMBL" id="ACQ80346.1"/>
    </source>
</evidence>
<protein>
    <recommendedName>
        <fullName evidence="3">Kinase</fullName>
    </recommendedName>
</protein>
<dbReference type="InterPro" id="IPR027417">
    <property type="entry name" value="P-loop_NTPase"/>
</dbReference>
<dbReference type="Pfam" id="PF13671">
    <property type="entry name" value="AAA_33"/>
    <property type="match status" value="1"/>
</dbReference>
<dbReference type="STRING" id="471853.Bcav_2093"/>
<gene>
    <name evidence="1" type="ordered locus">Bcav_2093</name>
</gene>
<dbReference type="KEGG" id="bcv:Bcav_2093"/>
<dbReference type="eggNOG" id="COG0645">
    <property type="taxonomic scope" value="Bacteria"/>
</dbReference>
<proteinExistence type="predicted"/>
<dbReference type="AlphaFoldDB" id="C5C6E0"/>
<dbReference type="EMBL" id="CP001618">
    <property type="protein sequence ID" value="ACQ80346.1"/>
    <property type="molecule type" value="Genomic_DNA"/>
</dbReference>
<reference evidence="1 2" key="1">
    <citation type="journal article" date="2009" name="Stand. Genomic Sci.">
        <title>Complete genome sequence of Beutenbergia cavernae type strain (HKI 0122).</title>
        <authorList>
            <person name="Land M."/>
            <person name="Pukall R."/>
            <person name="Abt B."/>
            <person name="Goker M."/>
            <person name="Rohde M."/>
            <person name="Glavina Del Rio T."/>
            <person name="Tice H."/>
            <person name="Copeland A."/>
            <person name="Cheng J.F."/>
            <person name="Lucas S."/>
            <person name="Chen F."/>
            <person name="Nolan M."/>
            <person name="Bruce D."/>
            <person name="Goodwin L."/>
            <person name="Pitluck S."/>
            <person name="Ivanova N."/>
            <person name="Mavromatis K."/>
            <person name="Ovchinnikova G."/>
            <person name="Pati A."/>
            <person name="Chen A."/>
            <person name="Palaniappan K."/>
            <person name="Hauser L."/>
            <person name="Chang Y.J."/>
            <person name="Jefferies C.C."/>
            <person name="Saunders E."/>
            <person name="Brettin T."/>
            <person name="Detter J.C."/>
            <person name="Han C."/>
            <person name="Chain P."/>
            <person name="Bristow J."/>
            <person name="Eisen J.A."/>
            <person name="Markowitz V."/>
            <person name="Hugenholtz P."/>
            <person name="Kyrpides N.C."/>
            <person name="Klenk H.P."/>
            <person name="Lapidus A."/>
        </authorList>
    </citation>
    <scope>NUCLEOTIDE SEQUENCE [LARGE SCALE GENOMIC DNA]</scope>
    <source>
        <strain evidence="2">ATCC BAA-8 / DSM 12333 / NBRC 16432</strain>
    </source>
</reference>
<evidence type="ECO:0008006" key="3">
    <source>
        <dbReference type="Google" id="ProtNLM"/>
    </source>
</evidence>
<accession>C5C6E0</accession>
<dbReference type="SUPFAM" id="SSF52540">
    <property type="entry name" value="P-loop containing nucleoside triphosphate hydrolases"/>
    <property type="match status" value="1"/>
</dbReference>
<dbReference type="OrthoDB" id="7837405at2"/>